<dbReference type="SUPFAM" id="SSF51445">
    <property type="entry name" value="(Trans)glycosidases"/>
    <property type="match status" value="1"/>
</dbReference>
<organism evidence="4 5">
    <name type="scientific">Lactococcus lactis</name>
    <dbReference type="NCBI Taxonomy" id="1358"/>
    <lineage>
        <taxon>Bacteria</taxon>
        <taxon>Bacillati</taxon>
        <taxon>Bacillota</taxon>
        <taxon>Bacilli</taxon>
        <taxon>Lactobacillales</taxon>
        <taxon>Streptococcaceae</taxon>
        <taxon>Lactococcus</taxon>
    </lineage>
</organism>
<evidence type="ECO:0000313" key="5">
    <source>
        <dbReference type="Proteomes" id="UP001152614"/>
    </source>
</evidence>
<reference evidence="4" key="2">
    <citation type="journal article" date="2023" name="Food Microbiol.">
        <title>Evaluation of the fermentation potential of lactic acid bacteria isolated from herbs, fruits and vegetables as starter cultures in nut-based milk alternatives.</title>
        <authorList>
            <person name="Huang W."/>
            <person name="Dong A."/>
            <person name="Pham H.T."/>
            <person name="Zhou C."/>
            <person name="Huo Z."/>
            <person name="Watjen A.P."/>
            <person name="Prakash S."/>
            <person name="Bang-Berthelsen C.H."/>
            <person name="Turner M.S."/>
        </authorList>
    </citation>
    <scope>NUCLEOTIDE SEQUENCE</scope>
    <source>
        <strain evidence="4">3</strain>
    </source>
</reference>
<evidence type="ECO:0000259" key="3">
    <source>
        <dbReference type="Pfam" id="PF08924"/>
    </source>
</evidence>
<keyword evidence="1" id="KW-0812">Transmembrane</keyword>
<feature type="domain" description="Rv2525c-like glycoside hydrolase-like" evidence="3">
    <location>
        <begin position="303"/>
        <end position="486"/>
    </location>
</feature>
<dbReference type="InterPro" id="IPR017853">
    <property type="entry name" value="GH"/>
</dbReference>
<dbReference type="Pfam" id="PF08924">
    <property type="entry name" value="Rv2525c_GlyHyd-like"/>
    <property type="match status" value="1"/>
</dbReference>
<name>A0A9X4S7C2_9LACT</name>
<dbReference type="Gene3D" id="1.10.101.10">
    <property type="entry name" value="PGBD-like superfamily/PGBD"/>
    <property type="match status" value="3"/>
</dbReference>
<feature type="domain" description="Peptidoglycan binding-like" evidence="2">
    <location>
        <begin position="81"/>
        <end position="131"/>
    </location>
</feature>
<proteinExistence type="predicted"/>
<dbReference type="RefSeq" id="WP_278229163.1">
    <property type="nucleotide sequence ID" value="NZ_JAOWLY010000010.1"/>
</dbReference>
<reference evidence="4" key="1">
    <citation type="submission" date="2022-10" db="EMBL/GenBank/DDBJ databases">
        <authorList>
            <person name="Turner M.S."/>
            <person name="Huang W."/>
        </authorList>
    </citation>
    <scope>NUCLEOTIDE SEQUENCE</scope>
    <source>
        <strain evidence="4">3</strain>
    </source>
</reference>
<feature type="transmembrane region" description="Helical" evidence="1">
    <location>
        <begin position="706"/>
        <end position="725"/>
    </location>
</feature>
<keyword evidence="1" id="KW-0472">Membrane</keyword>
<comment type="caution">
    <text evidence="4">The sequence shown here is derived from an EMBL/GenBank/DDBJ whole genome shotgun (WGS) entry which is preliminary data.</text>
</comment>
<gene>
    <name evidence="4" type="ORF">OGZ51_10355</name>
</gene>
<dbReference type="InterPro" id="IPR036366">
    <property type="entry name" value="PGBDSf"/>
</dbReference>
<dbReference type="CDD" id="cd06418">
    <property type="entry name" value="GH25_BacA-like"/>
    <property type="match status" value="1"/>
</dbReference>
<evidence type="ECO:0000259" key="2">
    <source>
        <dbReference type="Pfam" id="PF01471"/>
    </source>
</evidence>
<sequence>MADEQVLNTQKWLNKTYGSISTFDKCPENGKTGWPTIYSLIEGLQIELGVEHDEISPNFGDKTTQLYDEKATPKLINGYKGNLVYLIQGAFWCKGITPGGFDGEYSDYTRKAVLELQGDAGFDPDGTLNAMWAKALFDMSAFVLVPGGDKKVRELQQKLNKKYHSYFGILPCDGIYQRDTNTALIYALQSAEGMKVGEANGVYGPGTTEKTPTLKEGDTGDFVEILQDALYVNGFDPKTDHINEFDASVSGAVLKFKQFMAITPANSIADLSVMKGLLSSAGDTKRSASGADTATQLSQAQIQTLVQNGIHTVGRYLTGSVGTGDNKRDKFLTFEELQNLFSAGLSVFPIYQDGGWDQSYFTSSQGSSDAQVAGKTATDLSIPVGTLIYFAVDVDIQDGDIDATVIPYFESVSDGLKGFGYQVGIYGTRNICQRVMDKGFATLAFVSDMSTGYSGNLGFRMPSNWAFDQFNELSIGSGEGALDIDKVALSSRDIGFTGFADDKIQKARKKLIPLGELMPILKTPILGTVSFDQEKMISVPPYNIYVQLKESADINPDKGDNVIQISNGKISSDLTKALTKFYGIIVLPLELKELRFKLYEDIASKIQMGSIKVIAAKRHEEPDVGVQITYKYCPTDGTKVALEWQVQIYLRRDTVISTQPKDVDAYNTLLKLSQGVDGAAAGLNLIRGLEAFSGMSLQQSEVICTAITAGGIIAVFGAAMLLVAAV</sequence>
<dbReference type="Gene3D" id="3.20.20.80">
    <property type="entry name" value="Glycosidases"/>
    <property type="match status" value="1"/>
</dbReference>
<keyword evidence="1" id="KW-1133">Transmembrane helix</keyword>
<dbReference type="EMBL" id="JAOWLY010000010">
    <property type="protein sequence ID" value="MDG4984546.1"/>
    <property type="molecule type" value="Genomic_DNA"/>
</dbReference>
<dbReference type="InterPro" id="IPR036365">
    <property type="entry name" value="PGBD-like_sf"/>
</dbReference>
<evidence type="ECO:0000313" key="4">
    <source>
        <dbReference type="EMBL" id="MDG4984546.1"/>
    </source>
</evidence>
<protein>
    <submittedName>
        <fullName evidence="4">DUF1906 domain-containing protein</fullName>
    </submittedName>
</protein>
<dbReference type="InterPro" id="IPR015020">
    <property type="entry name" value="Rv2525c-like_Glyco_Hydro-like"/>
</dbReference>
<dbReference type="AlphaFoldDB" id="A0A9X4S7C2"/>
<dbReference type="SUPFAM" id="SSF47090">
    <property type="entry name" value="PGBD-like"/>
    <property type="match status" value="1"/>
</dbReference>
<dbReference type="InterPro" id="IPR002477">
    <property type="entry name" value="Peptidoglycan-bd-like"/>
</dbReference>
<dbReference type="Proteomes" id="UP001152614">
    <property type="component" value="Unassembled WGS sequence"/>
</dbReference>
<evidence type="ECO:0000256" key="1">
    <source>
        <dbReference type="SAM" id="Phobius"/>
    </source>
</evidence>
<accession>A0A9X4S7C2</accession>
<dbReference type="Pfam" id="PF01471">
    <property type="entry name" value="PG_binding_1"/>
    <property type="match status" value="1"/>
</dbReference>